<evidence type="ECO:0000313" key="4">
    <source>
        <dbReference type="Proteomes" id="UP001165405"/>
    </source>
</evidence>
<name>A0AA41U804_9MICO</name>
<dbReference type="Gene3D" id="1.10.260.40">
    <property type="entry name" value="lambda repressor-like DNA-binding domains"/>
    <property type="match status" value="1"/>
</dbReference>
<keyword evidence="4" id="KW-1185">Reference proteome</keyword>
<gene>
    <name evidence="3" type="ORF">L1785_03100</name>
</gene>
<dbReference type="Pfam" id="PF01381">
    <property type="entry name" value="HTH_3"/>
    <property type="match status" value="1"/>
</dbReference>
<accession>A0AA41U804</accession>
<dbReference type="InterPro" id="IPR001387">
    <property type="entry name" value="Cro/C1-type_HTH"/>
</dbReference>
<protein>
    <submittedName>
        <fullName evidence="3">Helix-turn-helix domain-containing protein</fullName>
    </submittedName>
</protein>
<comment type="caution">
    <text evidence="3">The sequence shown here is derived from an EMBL/GenBank/DDBJ whole genome shotgun (WGS) entry which is preliminary data.</text>
</comment>
<evidence type="ECO:0000256" key="1">
    <source>
        <dbReference type="SAM" id="MobiDB-lite"/>
    </source>
</evidence>
<dbReference type="Proteomes" id="UP001165405">
    <property type="component" value="Unassembled WGS sequence"/>
</dbReference>
<dbReference type="CDD" id="cd00093">
    <property type="entry name" value="HTH_XRE"/>
    <property type="match status" value="1"/>
</dbReference>
<dbReference type="SMART" id="SM00530">
    <property type="entry name" value="HTH_XRE"/>
    <property type="match status" value="1"/>
</dbReference>
<sequence length="189" mass="21617">MRTDDRTIGQNLKRYRNAAGLSQSQLALQLLQAGFEGIHPQTVLKIERGERPLRLTEARIVADVFDIPLNYLYETNEEAEDELDGLRRERAISIGVHNLRKAVTDLQTAQDAGQDWLDTHPRSKTIAAYGIRQVLDRSDILEIVNKHVDHHRREKEENRTKTQTPLPAWANDPDPEEEKEPDGIDQEAP</sequence>
<feature type="region of interest" description="Disordered" evidence="1">
    <location>
        <begin position="150"/>
        <end position="189"/>
    </location>
</feature>
<evidence type="ECO:0000313" key="3">
    <source>
        <dbReference type="EMBL" id="MCF4119957.1"/>
    </source>
</evidence>
<dbReference type="PROSITE" id="PS50943">
    <property type="entry name" value="HTH_CROC1"/>
    <property type="match status" value="1"/>
</dbReference>
<dbReference type="EMBL" id="JAKGSG010000011">
    <property type="protein sequence ID" value="MCF4119957.1"/>
    <property type="molecule type" value="Genomic_DNA"/>
</dbReference>
<organism evidence="3 4">
    <name type="scientific">Antribacter soli</name>
    <dbReference type="NCBI Taxonomy" id="2910976"/>
    <lineage>
        <taxon>Bacteria</taxon>
        <taxon>Bacillati</taxon>
        <taxon>Actinomycetota</taxon>
        <taxon>Actinomycetes</taxon>
        <taxon>Micrococcales</taxon>
        <taxon>Promicromonosporaceae</taxon>
        <taxon>Antribacter</taxon>
    </lineage>
</organism>
<feature type="domain" description="HTH cro/C1-type" evidence="2">
    <location>
        <begin position="12"/>
        <end position="72"/>
    </location>
</feature>
<dbReference type="GO" id="GO:0003677">
    <property type="term" value="F:DNA binding"/>
    <property type="evidence" value="ECO:0007669"/>
    <property type="project" value="InterPro"/>
</dbReference>
<feature type="compositionally biased region" description="Acidic residues" evidence="1">
    <location>
        <begin position="173"/>
        <end position="189"/>
    </location>
</feature>
<reference evidence="3" key="1">
    <citation type="submission" date="2022-01" db="EMBL/GenBank/DDBJ databases">
        <title>Antribacter sp. nov., isolated from Guizhou of China.</title>
        <authorList>
            <person name="Chengliang C."/>
            <person name="Ya Z."/>
        </authorList>
    </citation>
    <scope>NUCLEOTIDE SEQUENCE</scope>
    <source>
        <strain evidence="3">KLBMP 9083</strain>
    </source>
</reference>
<evidence type="ECO:0000259" key="2">
    <source>
        <dbReference type="PROSITE" id="PS50943"/>
    </source>
</evidence>
<proteinExistence type="predicted"/>
<dbReference type="AlphaFoldDB" id="A0AA41U804"/>
<dbReference type="SUPFAM" id="SSF47413">
    <property type="entry name" value="lambda repressor-like DNA-binding domains"/>
    <property type="match status" value="1"/>
</dbReference>
<dbReference type="RefSeq" id="WP_236087669.1">
    <property type="nucleotide sequence ID" value="NZ_JAKGSG010000011.1"/>
</dbReference>
<dbReference type="InterPro" id="IPR010982">
    <property type="entry name" value="Lambda_DNA-bd_dom_sf"/>
</dbReference>